<dbReference type="AlphaFoldDB" id="A0A7X1FYN6"/>
<feature type="transmembrane region" description="Helical" evidence="1">
    <location>
        <begin position="15"/>
        <end position="38"/>
    </location>
</feature>
<dbReference type="EMBL" id="JACLAX010000004">
    <property type="protein sequence ID" value="MBC2668762.1"/>
    <property type="molecule type" value="Genomic_DNA"/>
</dbReference>
<reference evidence="2 3" key="1">
    <citation type="submission" date="2020-08" db="EMBL/GenBank/DDBJ databases">
        <title>The genome sequence of type strain Novosphingobium piscinae KCTC 42194.</title>
        <authorList>
            <person name="Liu Y."/>
        </authorList>
    </citation>
    <scope>NUCLEOTIDE SEQUENCE [LARGE SCALE GENOMIC DNA]</scope>
    <source>
        <strain evidence="2 3">KCTC 42194</strain>
    </source>
</reference>
<sequence>MARRLIHRLGASTLALLRAIDILACTLWLAPLYVFGLADRPSGRQMISSYVGKAMVNGHRWARIVGGVIDWVFLPIDGKPDHCIRAYRHYKGRD</sequence>
<dbReference type="Proteomes" id="UP000551327">
    <property type="component" value="Unassembled WGS sequence"/>
</dbReference>
<keyword evidence="1" id="KW-0812">Transmembrane</keyword>
<keyword evidence="1" id="KW-1133">Transmembrane helix</keyword>
<protein>
    <submittedName>
        <fullName evidence="2">Uncharacterized protein</fullName>
    </submittedName>
</protein>
<comment type="caution">
    <text evidence="2">The sequence shown here is derived from an EMBL/GenBank/DDBJ whole genome shotgun (WGS) entry which is preliminary data.</text>
</comment>
<gene>
    <name evidence="2" type="ORF">H7F53_06385</name>
</gene>
<evidence type="ECO:0000256" key="1">
    <source>
        <dbReference type="SAM" id="Phobius"/>
    </source>
</evidence>
<name>A0A7X1FYN6_9SPHN</name>
<keyword evidence="3" id="KW-1185">Reference proteome</keyword>
<dbReference type="RefSeq" id="WP_185678630.1">
    <property type="nucleotide sequence ID" value="NZ_JACLAX010000004.1"/>
</dbReference>
<keyword evidence="1" id="KW-0472">Membrane</keyword>
<accession>A0A7X1FYN6</accession>
<proteinExistence type="predicted"/>
<organism evidence="2 3">
    <name type="scientific">Novosphingobium piscinae</name>
    <dbReference type="NCBI Taxonomy" id="1507448"/>
    <lineage>
        <taxon>Bacteria</taxon>
        <taxon>Pseudomonadati</taxon>
        <taxon>Pseudomonadota</taxon>
        <taxon>Alphaproteobacteria</taxon>
        <taxon>Sphingomonadales</taxon>
        <taxon>Sphingomonadaceae</taxon>
        <taxon>Novosphingobium</taxon>
    </lineage>
</organism>
<evidence type="ECO:0000313" key="3">
    <source>
        <dbReference type="Proteomes" id="UP000551327"/>
    </source>
</evidence>
<evidence type="ECO:0000313" key="2">
    <source>
        <dbReference type="EMBL" id="MBC2668762.1"/>
    </source>
</evidence>